<feature type="transmembrane region" description="Helical" evidence="7">
    <location>
        <begin position="75"/>
        <end position="94"/>
    </location>
</feature>
<evidence type="ECO:0000256" key="3">
    <source>
        <dbReference type="ARBA" id="ARBA00022519"/>
    </source>
</evidence>
<dbReference type="GO" id="GO:0005886">
    <property type="term" value="C:plasma membrane"/>
    <property type="evidence" value="ECO:0007669"/>
    <property type="project" value="UniProtKB-SubCell"/>
</dbReference>
<evidence type="ECO:0000256" key="7">
    <source>
        <dbReference type="SAM" id="Phobius"/>
    </source>
</evidence>
<gene>
    <name evidence="9" type="ORF">MGWOODY_XGa531</name>
</gene>
<protein>
    <submittedName>
        <fullName evidence="9">TRAP-type C4-dicarboxylate transport system,large permease component</fullName>
    </submittedName>
</protein>
<dbReference type="InterPro" id="IPR010656">
    <property type="entry name" value="DctM"/>
</dbReference>
<feature type="transmembrane region" description="Helical" evidence="7">
    <location>
        <begin position="207"/>
        <end position="226"/>
    </location>
</feature>
<evidence type="ECO:0000256" key="4">
    <source>
        <dbReference type="ARBA" id="ARBA00022692"/>
    </source>
</evidence>
<feature type="transmembrane region" description="Helical" evidence="7">
    <location>
        <begin position="169"/>
        <end position="195"/>
    </location>
</feature>
<keyword evidence="3" id="KW-0997">Cell inner membrane</keyword>
<evidence type="ECO:0000259" key="8">
    <source>
        <dbReference type="Pfam" id="PF06808"/>
    </source>
</evidence>
<feature type="transmembrane region" description="Helical" evidence="7">
    <location>
        <begin position="133"/>
        <end position="157"/>
    </location>
</feature>
<feature type="transmembrane region" description="Helical" evidence="7">
    <location>
        <begin position="41"/>
        <end position="63"/>
    </location>
</feature>
<proteinExistence type="predicted"/>
<evidence type="ECO:0000256" key="5">
    <source>
        <dbReference type="ARBA" id="ARBA00022989"/>
    </source>
</evidence>
<dbReference type="AlphaFoldDB" id="A0A160TPT9"/>
<feature type="transmembrane region" description="Helical" evidence="7">
    <location>
        <begin position="394"/>
        <end position="418"/>
    </location>
</feature>
<keyword evidence="6 7" id="KW-0472">Membrane</keyword>
<keyword evidence="4 7" id="KW-0812">Transmembrane</keyword>
<feature type="transmembrane region" description="Helical" evidence="7">
    <location>
        <begin position="272"/>
        <end position="291"/>
    </location>
</feature>
<dbReference type="PANTHER" id="PTHR33362">
    <property type="entry name" value="SIALIC ACID TRAP TRANSPORTER PERMEASE PROTEIN SIAT-RELATED"/>
    <property type="match status" value="1"/>
</dbReference>
<feature type="transmembrane region" description="Helical" evidence="7">
    <location>
        <begin position="311"/>
        <end position="341"/>
    </location>
</feature>
<reference evidence="9" key="1">
    <citation type="submission" date="2015-10" db="EMBL/GenBank/DDBJ databases">
        <authorList>
            <person name="Gilbert D.G."/>
        </authorList>
    </citation>
    <scope>NUCLEOTIDE SEQUENCE</scope>
</reference>
<dbReference type="EMBL" id="CZRL01000041">
    <property type="protein sequence ID" value="CUS50824.1"/>
    <property type="molecule type" value="Genomic_DNA"/>
</dbReference>
<organism evidence="9">
    <name type="scientific">hydrothermal vent metagenome</name>
    <dbReference type="NCBI Taxonomy" id="652676"/>
    <lineage>
        <taxon>unclassified sequences</taxon>
        <taxon>metagenomes</taxon>
        <taxon>ecological metagenomes</taxon>
    </lineage>
</organism>
<accession>A0A160TPT9</accession>
<dbReference type="NCBIfam" id="TIGR00786">
    <property type="entry name" value="dctM"/>
    <property type="match status" value="1"/>
</dbReference>
<name>A0A160TPT9_9ZZZZ</name>
<dbReference type="GO" id="GO:0022857">
    <property type="term" value="F:transmembrane transporter activity"/>
    <property type="evidence" value="ECO:0007669"/>
    <property type="project" value="TreeGrafter"/>
</dbReference>
<evidence type="ECO:0000313" key="9">
    <source>
        <dbReference type="EMBL" id="CUS50824.1"/>
    </source>
</evidence>
<dbReference type="InterPro" id="IPR004681">
    <property type="entry name" value="TRAP_DctM"/>
</dbReference>
<dbReference type="PIRSF" id="PIRSF006066">
    <property type="entry name" value="HI0050"/>
    <property type="match status" value="1"/>
</dbReference>
<sequence length="427" mass="45123">MLGLAFSLFGLLLVAVPIGISLAGSAAVLVLFDDFLSFSTLFEAFFIFISKYTLIAIPFFIYAGFLMEKTGLVHGLFNFADALVGWVPGGFAYATLISAVLFGAISGSSTAMAAAMSVIAYPEMIKRGYPKWMAAGVIASAGGIALLIPPSITLILFGVITEISIVDLFFAGVVPGIMLAISDAVIIVSVSIFVVKLPAGTFDLHKCWPAFLEAVPALLMPVLVLGGLYGGFFTPTEAGAAAACYALGYGVLFKGKPFLKDLMGVTRRTMNLTALVFFLLGCVGIFQFYLANMGWPQEITAWAGTLGLSKYAFLFALVGTLLVLSMWLTGVAILVLTVPIYFPIALSLGIDPVHLGILTALCIEIGSVIPPVGLNLFAVSGVTGLPVTQVIKGSFPFCISDTVVLIIVLLFPMLALWLPGKLITSYF</sequence>
<feature type="transmembrane region" description="Helical" evidence="7">
    <location>
        <begin position="232"/>
        <end position="252"/>
    </location>
</feature>
<dbReference type="PANTHER" id="PTHR33362:SF5">
    <property type="entry name" value="C4-DICARBOXYLATE TRAP TRANSPORTER LARGE PERMEASE PROTEIN DCTM"/>
    <property type="match status" value="1"/>
</dbReference>
<dbReference type="Pfam" id="PF06808">
    <property type="entry name" value="DctM"/>
    <property type="match status" value="1"/>
</dbReference>
<keyword evidence="2" id="KW-1003">Cell membrane</keyword>
<evidence type="ECO:0000256" key="1">
    <source>
        <dbReference type="ARBA" id="ARBA00004429"/>
    </source>
</evidence>
<comment type="subcellular location">
    <subcellularLocation>
        <location evidence="1">Cell inner membrane</location>
        <topology evidence="1">Multi-pass membrane protein</topology>
    </subcellularLocation>
</comment>
<evidence type="ECO:0000256" key="2">
    <source>
        <dbReference type="ARBA" id="ARBA00022475"/>
    </source>
</evidence>
<keyword evidence="5 7" id="KW-1133">Transmembrane helix</keyword>
<feature type="domain" description="TRAP C4-dicarboxylate transport system permease DctM subunit" evidence="8">
    <location>
        <begin position="7"/>
        <end position="413"/>
    </location>
</feature>
<evidence type="ECO:0000256" key="6">
    <source>
        <dbReference type="ARBA" id="ARBA00023136"/>
    </source>
</evidence>